<dbReference type="Proteomes" id="UP001142489">
    <property type="component" value="Unassembled WGS sequence"/>
</dbReference>
<evidence type="ECO:0000313" key="2">
    <source>
        <dbReference type="EMBL" id="KAJ7303291.1"/>
    </source>
</evidence>
<feature type="region of interest" description="Disordered" evidence="1">
    <location>
        <begin position="134"/>
        <end position="154"/>
    </location>
</feature>
<protein>
    <submittedName>
        <fullName evidence="2">Uncharacterized protein</fullName>
    </submittedName>
</protein>
<proteinExistence type="predicted"/>
<dbReference type="OrthoDB" id="9909646at2759"/>
<name>A0A9Q0X5H1_9SAUR</name>
<comment type="caution">
    <text evidence="2">The sequence shown here is derived from an EMBL/GenBank/DDBJ whole genome shotgun (WGS) entry which is preliminary data.</text>
</comment>
<sequence>MIYGKDIIPELLSLRSANNVEIITEDVIERAHREVIPKPKDSVRSRDVIVALCKERLTDQLLKELRKKGPLNYKGATIRFFPDLSLEASKRRQERELTVANCRFSWIYPTTILVIKNNKKFKAKNSREAELMLQSMGISSPERIQEQEQEPEGE</sequence>
<keyword evidence="3" id="KW-1185">Reference proteome</keyword>
<gene>
    <name evidence="2" type="ORF">JRQ81_012231</name>
</gene>
<dbReference type="Gene3D" id="3.30.70.1820">
    <property type="entry name" value="L1 transposable element, RRM domain"/>
    <property type="match status" value="1"/>
</dbReference>
<accession>A0A9Q0X5H1</accession>
<organism evidence="2 3">
    <name type="scientific">Phrynocephalus forsythii</name>
    <dbReference type="NCBI Taxonomy" id="171643"/>
    <lineage>
        <taxon>Eukaryota</taxon>
        <taxon>Metazoa</taxon>
        <taxon>Chordata</taxon>
        <taxon>Craniata</taxon>
        <taxon>Vertebrata</taxon>
        <taxon>Euteleostomi</taxon>
        <taxon>Lepidosauria</taxon>
        <taxon>Squamata</taxon>
        <taxon>Bifurcata</taxon>
        <taxon>Unidentata</taxon>
        <taxon>Episquamata</taxon>
        <taxon>Toxicofera</taxon>
        <taxon>Iguania</taxon>
        <taxon>Acrodonta</taxon>
        <taxon>Agamidae</taxon>
        <taxon>Agaminae</taxon>
        <taxon>Phrynocephalus</taxon>
    </lineage>
</organism>
<reference evidence="2" key="1">
    <citation type="journal article" date="2023" name="DNA Res.">
        <title>Chromosome-level genome assembly of Phrynocephalus forsythii using third-generation DNA sequencing and Hi-C analysis.</title>
        <authorList>
            <person name="Qi Y."/>
            <person name="Zhao W."/>
            <person name="Zhao Y."/>
            <person name="Niu C."/>
            <person name="Cao S."/>
            <person name="Zhang Y."/>
        </authorList>
    </citation>
    <scope>NUCLEOTIDE SEQUENCE</scope>
    <source>
        <tissue evidence="2">Muscle</tissue>
    </source>
</reference>
<dbReference type="AlphaFoldDB" id="A0A9Q0X5H1"/>
<evidence type="ECO:0000256" key="1">
    <source>
        <dbReference type="SAM" id="MobiDB-lite"/>
    </source>
</evidence>
<evidence type="ECO:0000313" key="3">
    <source>
        <dbReference type="Proteomes" id="UP001142489"/>
    </source>
</evidence>
<dbReference type="EMBL" id="JAPFRF010000024">
    <property type="protein sequence ID" value="KAJ7303291.1"/>
    <property type="molecule type" value="Genomic_DNA"/>
</dbReference>